<dbReference type="GeneTree" id="ENSGT00510000048311"/>
<dbReference type="GO" id="GO:0005886">
    <property type="term" value="C:plasma membrane"/>
    <property type="evidence" value="ECO:0007669"/>
    <property type="project" value="TreeGrafter"/>
</dbReference>
<evidence type="ECO:0000256" key="4">
    <source>
        <dbReference type="ARBA" id="ARBA00023180"/>
    </source>
</evidence>
<dbReference type="PROSITE" id="PS50835">
    <property type="entry name" value="IG_LIKE"/>
    <property type="match status" value="2"/>
</dbReference>
<dbReference type="Gene3D" id="2.60.40.10">
    <property type="entry name" value="Immunoglobulins"/>
    <property type="match status" value="2"/>
</dbReference>
<dbReference type="SMART" id="SM00409">
    <property type="entry name" value="IG"/>
    <property type="match status" value="2"/>
</dbReference>
<reference evidence="9" key="4">
    <citation type="submission" date="2025-09" db="UniProtKB">
        <authorList>
            <consortium name="Ensembl"/>
        </authorList>
    </citation>
    <scope>IDENTIFICATION</scope>
</reference>
<dbReference type="GO" id="GO:0050839">
    <property type="term" value="F:cell adhesion molecule binding"/>
    <property type="evidence" value="ECO:0007669"/>
    <property type="project" value="TreeGrafter"/>
</dbReference>
<dbReference type="InParanoid" id="A0A3P9AI71"/>
<dbReference type="OrthoDB" id="6106100at2759"/>
<dbReference type="AlphaFoldDB" id="A0A3P9AI71"/>
<evidence type="ECO:0000256" key="6">
    <source>
        <dbReference type="SAM" id="Phobius"/>
    </source>
</evidence>
<comment type="subcellular location">
    <subcellularLocation>
        <location evidence="1">Membrane</location>
        <topology evidence="1">Single-pass type I membrane protein</topology>
    </subcellularLocation>
</comment>
<dbReference type="STRING" id="8010.ENSELUP00000040405"/>
<reference evidence="10" key="1">
    <citation type="journal article" date="2014" name="PLoS ONE">
        <title>The genome and linkage map of the northern pike (Esox lucius): conserved synteny revealed between the salmonid sister group and the Neoteleostei.</title>
        <authorList>
            <person name="Rondeau E.B."/>
            <person name="Minkley D.R."/>
            <person name="Leong J.S."/>
            <person name="Messmer A.M."/>
            <person name="Jantzen J.R."/>
            <person name="von Schalburg K.R."/>
            <person name="Lemon C."/>
            <person name="Bird N.H."/>
            <person name="Koop B.F."/>
        </authorList>
    </citation>
    <scope>NUCLEOTIDE SEQUENCE</scope>
</reference>
<dbReference type="InterPro" id="IPR051275">
    <property type="entry name" value="Cell_adhesion_signaling"/>
</dbReference>
<proteinExistence type="predicted"/>
<dbReference type="PANTHER" id="PTHR11640">
    <property type="entry name" value="NEPHRIN"/>
    <property type="match status" value="1"/>
</dbReference>
<dbReference type="RefSeq" id="XP_010896510.2">
    <property type="nucleotide sequence ID" value="XM_010898208.4"/>
</dbReference>
<keyword evidence="5" id="KW-0393">Immunoglobulin domain</keyword>
<evidence type="ECO:0000313" key="9">
    <source>
        <dbReference type="Ensembl" id="ENSELUP00000040405.2"/>
    </source>
</evidence>
<dbReference type="Proteomes" id="UP000265140">
    <property type="component" value="Chromosome 7"/>
</dbReference>
<dbReference type="RefSeq" id="XP_010896508.2">
    <property type="nucleotide sequence ID" value="XM_010898206.5"/>
</dbReference>
<dbReference type="GO" id="GO:0098609">
    <property type="term" value="P:cell-cell adhesion"/>
    <property type="evidence" value="ECO:0007669"/>
    <property type="project" value="TreeGrafter"/>
</dbReference>
<dbReference type="InterPro" id="IPR007110">
    <property type="entry name" value="Ig-like_dom"/>
</dbReference>
<dbReference type="Pfam" id="PF07679">
    <property type="entry name" value="I-set"/>
    <property type="match status" value="1"/>
</dbReference>
<accession>A0A3P9AI71</accession>
<reference evidence="9" key="2">
    <citation type="submission" date="2020-02" db="EMBL/GenBank/DDBJ databases">
        <title>Esox lucius (northern pike) genome, fEsoLuc1, primary haplotype.</title>
        <authorList>
            <person name="Myers G."/>
            <person name="Karagic N."/>
            <person name="Meyer A."/>
            <person name="Pippel M."/>
            <person name="Reichard M."/>
            <person name="Winkler S."/>
            <person name="Tracey A."/>
            <person name="Sims Y."/>
            <person name="Howe K."/>
            <person name="Rhie A."/>
            <person name="Formenti G."/>
            <person name="Durbin R."/>
            <person name="Fedrigo O."/>
            <person name="Jarvis E.D."/>
        </authorList>
    </citation>
    <scope>NUCLEOTIDE SEQUENCE [LARGE SCALE GENOMIC DNA]</scope>
</reference>
<dbReference type="InterPro" id="IPR003598">
    <property type="entry name" value="Ig_sub2"/>
</dbReference>
<dbReference type="SMART" id="SM00408">
    <property type="entry name" value="IGc2"/>
    <property type="match status" value="2"/>
</dbReference>
<feature type="chain" id="PRO_5044292505" description="Ig-like domain-containing protein" evidence="7">
    <location>
        <begin position="24"/>
        <end position="257"/>
    </location>
</feature>
<dbReference type="InterPro" id="IPR003599">
    <property type="entry name" value="Ig_sub"/>
</dbReference>
<dbReference type="GeneID" id="105026636"/>
<keyword evidence="2 6" id="KW-0472">Membrane</keyword>
<name>A0A3P9AI71_ESOLU</name>
<dbReference type="InterPro" id="IPR036179">
    <property type="entry name" value="Ig-like_dom_sf"/>
</dbReference>
<dbReference type="SUPFAM" id="SSF48726">
    <property type="entry name" value="Immunoglobulin"/>
    <property type="match status" value="2"/>
</dbReference>
<dbReference type="InterPro" id="IPR013783">
    <property type="entry name" value="Ig-like_fold"/>
</dbReference>
<dbReference type="RefSeq" id="XP_010896509.2">
    <property type="nucleotide sequence ID" value="XM_010898207.4"/>
</dbReference>
<keyword evidence="4" id="KW-0325">Glycoprotein</keyword>
<reference evidence="9" key="3">
    <citation type="submission" date="2025-08" db="UniProtKB">
        <authorList>
            <consortium name="Ensembl"/>
        </authorList>
    </citation>
    <scope>IDENTIFICATION</scope>
</reference>
<dbReference type="RefSeq" id="XP_010896507.2">
    <property type="nucleotide sequence ID" value="XM_010898205.3"/>
</dbReference>
<keyword evidence="10" id="KW-1185">Reference proteome</keyword>
<evidence type="ECO:0000313" key="10">
    <source>
        <dbReference type="Proteomes" id="UP000265140"/>
    </source>
</evidence>
<evidence type="ECO:0000259" key="8">
    <source>
        <dbReference type="PROSITE" id="PS50835"/>
    </source>
</evidence>
<keyword evidence="6" id="KW-0812">Transmembrane</keyword>
<gene>
    <name evidence="9" type="primary">TMIGD1</name>
</gene>
<evidence type="ECO:0000256" key="3">
    <source>
        <dbReference type="ARBA" id="ARBA00023157"/>
    </source>
</evidence>
<feature type="signal peptide" evidence="7">
    <location>
        <begin position="1"/>
        <end position="23"/>
    </location>
</feature>
<dbReference type="InterPro" id="IPR013098">
    <property type="entry name" value="Ig_I-set"/>
</dbReference>
<dbReference type="GO" id="GO:0005911">
    <property type="term" value="C:cell-cell junction"/>
    <property type="evidence" value="ECO:0007669"/>
    <property type="project" value="TreeGrafter"/>
</dbReference>
<keyword evidence="7" id="KW-0732">Signal</keyword>
<feature type="domain" description="Ig-like" evidence="8">
    <location>
        <begin position="114"/>
        <end position="207"/>
    </location>
</feature>
<dbReference type="Bgee" id="ENSELUG00000020876">
    <property type="expression patterns" value="Expressed in mesonephros and 5 other cell types or tissues"/>
</dbReference>
<sequence length="257" mass="28028">MTTSGTLGMFLLMLYSTTLPTSGLELLSEPAVSGGFVSTELNSTVSLTCVSEGTELEWLRNGHLIRVAEGNTQGTSRVCIWPVTHDDNAAIFTCQQKNDTSMNASVQLEVTYAPLNSVMEEVLVEETRELVMSCDVFANPPVSVLWEQHGAPIDLSESGFQMTNDGITSRLRLGKVARAKHQGLYSCVTTSPKYPTPNNKSFQVTVNDKTLQVQLDLIFPIIAGVVVIGLTTLLAVIARWKRITQCCKPAPNFDNSQ</sequence>
<feature type="transmembrane region" description="Helical" evidence="6">
    <location>
        <begin position="217"/>
        <end position="238"/>
    </location>
</feature>
<feature type="domain" description="Ig-like" evidence="8">
    <location>
        <begin position="30"/>
        <end position="111"/>
    </location>
</feature>
<evidence type="ECO:0000256" key="2">
    <source>
        <dbReference type="ARBA" id="ARBA00023136"/>
    </source>
</evidence>
<evidence type="ECO:0000256" key="5">
    <source>
        <dbReference type="ARBA" id="ARBA00023319"/>
    </source>
</evidence>
<dbReference type="RefSeq" id="XP_010896511.2">
    <property type="nucleotide sequence ID" value="XM_010898209.3"/>
</dbReference>
<evidence type="ECO:0000256" key="1">
    <source>
        <dbReference type="ARBA" id="ARBA00004479"/>
    </source>
</evidence>
<keyword evidence="6" id="KW-1133">Transmembrane helix</keyword>
<dbReference type="PANTHER" id="PTHR11640:SF31">
    <property type="entry name" value="IRREGULAR CHIASM C-ROUGHEST PROTEIN-RELATED"/>
    <property type="match status" value="1"/>
</dbReference>
<organism evidence="9 10">
    <name type="scientific">Esox lucius</name>
    <name type="common">Northern pike</name>
    <dbReference type="NCBI Taxonomy" id="8010"/>
    <lineage>
        <taxon>Eukaryota</taxon>
        <taxon>Metazoa</taxon>
        <taxon>Chordata</taxon>
        <taxon>Craniata</taxon>
        <taxon>Vertebrata</taxon>
        <taxon>Euteleostomi</taxon>
        <taxon>Actinopterygii</taxon>
        <taxon>Neopterygii</taxon>
        <taxon>Teleostei</taxon>
        <taxon>Protacanthopterygii</taxon>
        <taxon>Esociformes</taxon>
        <taxon>Esocidae</taxon>
        <taxon>Esox</taxon>
    </lineage>
</organism>
<dbReference type="Ensembl" id="ENSELUT00000042022.3">
    <property type="protein sequence ID" value="ENSELUP00000040405.2"/>
    <property type="gene ID" value="ENSELUG00000020876.3"/>
</dbReference>
<dbReference type="OMA" id="TCQLARN"/>
<protein>
    <recommendedName>
        <fullName evidence="8">Ig-like domain-containing protein</fullName>
    </recommendedName>
</protein>
<keyword evidence="3" id="KW-1015">Disulfide bond</keyword>
<evidence type="ECO:0000256" key="7">
    <source>
        <dbReference type="SAM" id="SignalP"/>
    </source>
</evidence>